<evidence type="ECO:0000256" key="5">
    <source>
        <dbReference type="ARBA" id="ARBA00022777"/>
    </source>
</evidence>
<keyword evidence="3" id="KW-0808">Transferase</keyword>
<dbReference type="Proteomes" id="UP000605986">
    <property type="component" value="Unassembled WGS sequence"/>
</dbReference>
<comment type="catalytic activity">
    <reaction evidence="8">
        <text>L-seryl-[protein] + ATP = O-phospho-L-seryl-[protein] + ADP + H(+)</text>
        <dbReference type="Rhea" id="RHEA:17989"/>
        <dbReference type="Rhea" id="RHEA-COMP:9863"/>
        <dbReference type="Rhea" id="RHEA-COMP:11604"/>
        <dbReference type="ChEBI" id="CHEBI:15378"/>
        <dbReference type="ChEBI" id="CHEBI:29999"/>
        <dbReference type="ChEBI" id="CHEBI:30616"/>
        <dbReference type="ChEBI" id="CHEBI:83421"/>
        <dbReference type="ChEBI" id="CHEBI:456216"/>
        <dbReference type="EC" id="2.7.11.1"/>
    </reaction>
</comment>
<dbReference type="SUPFAM" id="SSF56112">
    <property type="entry name" value="Protein kinase-like (PK-like)"/>
    <property type="match status" value="1"/>
</dbReference>
<gene>
    <name evidence="9" type="ORF">F53441_12703</name>
</gene>
<keyword evidence="10" id="KW-1185">Reference proteome</keyword>
<evidence type="ECO:0000256" key="8">
    <source>
        <dbReference type="ARBA" id="ARBA00048679"/>
    </source>
</evidence>
<dbReference type="InterPro" id="IPR051334">
    <property type="entry name" value="SRPK"/>
</dbReference>
<dbReference type="Gene3D" id="3.30.200.20">
    <property type="entry name" value="Phosphorylase Kinase, domain 1"/>
    <property type="match status" value="2"/>
</dbReference>
<keyword evidence="2" id="KW-0723">Serine/threonine-protein kinase</keyword>
<comment type="catalytic activity">
    <reaction evidence="7">
        <text>L-threonyl-[protein] + ATP = O-phospho-L-threonyl-[protein] + ADP + H(+)</text>
        <dbReference type="Rhea" id="RHEA:46608"/>
        <dbReference type="Rhea" id="RHEA-COMP:11060"/>
        <dbReference type="Rhea" id="RHEA-COMP:11605"/>
        <dbReference type="ChEBI" id="CHEBI:15378"/>
        <dbReference type="ChEBI" id="CHEBI:30013"/>
        <dbReference type="ChEBI" id="CHEBI:30616"/>
        <dbReference type="ChEBI" id="CHEBI:61977"/>
        <dbReference type="ChEBI" id="CHEBI:456216"/>
        <dbReference type="EC" id="2.7.11.1"/>
    </reaction>
</comment>
<proteinExistence type="predicted"/>
<dbReference type="AlphaFoldDB" id="A0A8H4JWB2"/>
<reference evidence="9" key="1">
    <citation type="submission" date="2020-01" db="EMBL/GenBank/DDBJ databases">
        <title>Identification and distribution of gene clusters putatively required for synthesis of sphingolipid metabolism inhibitors in phylogenetically diverse species of the filamentous fungus Fusarium.</title>
        <authorList>
            <person name="Kim H.-S."/>
            <person name="Busman M."/>
            <person name="Brown D.W."/>
            <person name="Divon H."/>
            <person name="Uhlig S."/>
            <person name="Proctor R.H."/>
        </authorList>
    </citation>
    <scope>NUCLEOTIDE SEQUENCE</scope>
    <source>
        <strain evidence="9">NRRL 53441</strain>
    </source>
</reference>
<dbReference type="PANTHER" id="PTHR47634:SF9">
    <property type="entry name" value="PROTEIN KINASE DOMAIN-CONTAINING PROTEIN-RELATED"/>
    <property type="match status" value="1"/>
</dbReference>
<dbReference type="OrthoDB" id="5979581at2759"/>
<evidence type="ECO:0000256" key="1">
    <source>
        <dbReference type="ARBA" id="ARBA00012513"/>
    </source>
</evidence>
<keyword evidence="6" id="KW-0067">ATP-binding</keyword>
<dbReference type="GO" id="GO:0050684">
    <property type="term" value="P:regulation of mRNA processing"/>
    <property type="evidence" value="ECO:0007669"/>
    <property type="project" value="TreeGrafter"/>
</dbReference>
<evidence type="ECO:0000313" key="9">
    <source>
        <dbReference type="EMBL" id="KAF4438882.1"/>
    </source>
</evidence>
<evidence type="ECO:0000256" key="3">
    <source>
        <dbReference type="ARBA" id="ARBA00022679"/>
    </source>
</evidence>
<dbReference type="Gene3D" id="1.10.510.10">
    <property type="entry name" value="Transferase(Phosphotransferase) domain 1"/>
    <property type="match status" value="2"/>
</dbReference>
<dbReference type="GO" id="GO:0005524">
    <property type="term" value="F:ATP binding"/>
    <property type="evidence" value="ECO:0007669"/>
    <property type="project" value="UniProtKB-KW"/>
</dbReference>
<keyword evidence="4" id="KW-0547">Nucleotide-binding</keyword>
<dbReference type="GO" id="GO:0000245">
    <property type="term" value="P:spliceosomal complex assembly"/>
    <property type="evidence" value="ECO:0007669"/>
    <property type="project" value="TreeGrafter"/>
</dbReference>
<evidence type="ECO:0000256" key="6">
    <source>
        <dbReference type="ARBA" id="ARBA00022840"/>
    </source>
</evidence>
<dbReference type="EMBL" id="JAADJG010000711">
    <property type="protein sequence ID" value="KAF4438882.1"/>
    <property type="molecule type" value="Genomic_DNA"/>
</dbReference>
<evidence type="ECO:0000256" key="2">
    <source>
        <dbReference type="ARBA" id="ARBA00022527"/>
    </source>
</evidence>
<accession>A0A8H4JWB2</accession>
<dbReference type="GO" id="GO:0004674">
    <property type="term" value="F:protein serine/threonine kinase activity"/>
    <property type="evidence" value="ECO:0007669"/>
    <property type="project" value="UniProtKB-KW"/>
</dbReference>
<sequence>MVSQKFSSLSTPLRPRQFPSSVFEVIGLSQRVEEERLPFYKREDYYPMRIGEVIANRYQIVAKLGYGTDSFKLKGPNGEHDVFVMTPLGMGLRTLQEMQKDDIFQQSLVIGALGQVLLGLNFFHEADVVHTGQWHGPAPLPPEKKLEFLASTLSGEDKDMFLSFLECVLTWIPEDRLTSLEAYFHPWLRGERGYSV</sequence>
<protein>
    <recommendedName>
        <fullName evidence="1">non-specific serine/threonine protein kinase</fullName>
        <ecNumber evidence="1">2.7.11.1</ecNumber>
    </recommendedName>
</protein>
<organism evidence="9 10">
    <name type="scientific">Fusarium austroafricanum</name>
    <dbReference type="NCBI Taxonomy" id="2364996"/>
    <lineage>
        <taxon>Eukaryota</taxon>
        <taxon>Fungi</taxon>
        <taxon>Dikarya</taxon>
        <taxon>Ascomycota</taxon>
        <taxon>Pezizomycotina</taxon>
        <taxon>Sordariomycetes</taxon>
        <taxon>Hypocreomycetidae</taxon>
        <taxon>Hypocreales</taxon>
        <taxon>Nectriaceae</taxon>
        <taxon>Fusarium</taxon>
        <taxon>Fusarium concolor species complex</taxon>
    </lineage>
</organism>
<evidence type="ECO:0000256" key="4">
    <source>
        <dbReference type="ARBA" id="ARBA00022741"/>
    </source>
</evidence>
<name>A0A8H4JWB2_9HYPO</name>
<dbReference type="EC" id="2.7.11.1" evidence="1"/>
<comment type="caution">
    <text evidence="9">The sequence shown here is derived from an EMBL/GenBank/DDBJ whole genome shotgun (WGS) entry which is preliminary data.</text>
</comment>
<evidence type="ECO:0000313" key="10">
    <source>
        <dbReference type="Proteomes" id="UP000605986"/>
    </source>
</evidence>
<dbReference type="PANTHER" id="PTHR47634">
    <property type="entry name" value="PROTEIN KINASE DOMAIN-CONTAINING PROTEIN-RELATED"/>
    <property type="match status" value="1"/>
</dbReference>
<dbReference type="InterPro" id="IPR011009">
    <property type="entry name" value="Kinase-like_dom_sf"/>
</dbReference>
<keyword evidence="5" id="KW-0418">Kinase</keyword>
<evidence type="ECO:0000256" key="7">
    <source>
        <dbReference type="ARBA" id="ARBA00047899"/>
    </source>
</evidence>